<feature type="transmembrane region" description="Helical" evidence="2">
    <location>
        <begin position="254"/>
        <end position="276"/>
    </location>
</feature>
<keyword evidence="2" id="KW-0472">Membrane</keyword>
<evidence type="ECO:0000313" key="3">
    <source>
        <dbReference type="EMBL" id="URD83467.1"/>
    </source>
</evidence>
<evidence type="ECO:0000256" key="1">
    <source>
        <dbReference type="SAM" id="MobiDB-lite"/>
    </source>
</evidence>
<reference evidence="3" key="1">
    <citation type="submission" date="2022-05" db="EMBL/GenBank/DDBJ databases">
        <title>The Musa troglodytarum L. genome provides insights into the mechanism of non-climacteric behaviour and enrichment of carotenoids.</title>
        <authorList>
            <person name="Wang J."/>
        </authorList>
    </citation>
    <scope>NUCLEOTIDE SEQUENCE</scope>
    <source>
        <tissue evidence="3">Leaf</tissue>
    </source>
</reference>
<keyword evidence="2" id="KW-1133">Transmembrane helix</keyword>
<dbReference type="AlphaFoldDB" id="A0A9E7EVI2"/>
<protein>
    <recommendedName>
        <fullName evidence="5">SnoaL-like domain-containing protein</fullName>
    </recommendedName>
</protein>
<dbReference type="InterPro" id="IPR032710">
    <property type="entry name" value="NTF2-like_dom_sf"/>
</dbReference>
<organism evidence="3 4">
    <name type="scientific">Musa troglodytarum</name>
    <name type="common">fe'i banana</name>
    <dbReference type="NCBI Taxonomy" id="320322"/>
    <lineage>
        <taxon>Eukaryota</taxon>
        <taxon>Viridiplantae</taxon>
        <taxon>Streptophyta</taxon>
        <taxon>Embryophyta</taxon>
        <taxon>Tracheophyta</taxon>
        <taxon>Spermatophyta</taxon>
        <taxon>Magnoliopsida</taxon>
        <taxon>Liliopsida</taxon>
        <taxon>Zingiberales</taxon>
        <taxon>Musaceae</taxon>
        <taxon>Musa</taxon>
    </lineage>
</organism>
<keyword evidence="4" id="KW-1185">Reference proteome</keyword>
<dbReference type="Proteomes" id="UP001055439">
    <property type="component" value="Chromosome 10"/>
</dbReference>
<feature type="region of interest" description="Disordered" evidence="1">
    <location>
        <begin position="307"/>
        <end position="330"/>
    </location>
</feature>
<evidence type="ECO:0000256" key="2">
    <source>
        <dbReference type="SAM" id="Phobius"/>
    </source>
</evidence>
<dbReference type="PANTHER" id="PTHR33698">
    <property type="entry name" value="NUCLEAR TRANSPORT FACTOR 2 (NTF2)-LIKE PROTEIN"/>
    <property type="match status" value="1"/>
</dbReference>
<gene>
    <name evidence="3" type="ORF">MUK42_19444</name>
</gene>
<dbReference type="OrthoDB" id="1886670at2759"/>
<name>A0A9E7EVI2_9LILI</name>
<dbReference type="EMBL" id="CP097503">
    <property type="protein sequence ID" value="URD83467.1"/>
    <property type="molecule type" value="Genomic_DNA"/>
</dbReference>
<feature type="compositionally biased region" description="Basic and acidic residues" evidence="1">
    <location>
        <begin position="316"/>
        <end position="330"/>
    </location>
</feature>
<evidence type="ECO:0000313" key="4">
    <source>
        <dbReference type="Proteomes" id="UP001055439"/>
    </source>
</evidence>
<proteinExistence type="predicted"/>
<accession>A0A9E7EVI2</accession>
<keyword evidence="2" id="KW-0812">Transmembrane</keyword>
<dbReference type="PANTHER" id="PTHR33698:SF1">
    <property type="entry name" value="NUCLEAR TRANSPORT FACTOR 2 (NTF2) FAMILY PROTEIN"/>
    <property type="match status" value="1"/>
</dbReference>
<dbReference type="SUPFAM" id="SSF54427">
    <property type="entry name" value="NTF2-like"/>
    <property type="match status" value="1"/>
</dbReference>
<dbReference type="Gene3D" id="3.10.450.50">
    <property type="match status" value="1"/>
</dbReference>
<sequence length="330" mass="37875">MHQKPEAYFVDDIDRQMMTCASFPSQTLCPTLRSKSLSQSSSAACVCLRFIETIQKRGHYLRGKTAVSQSPTRLLPWVPLCARKPPPRGESQKQERTAPSSPLSDLVHRFYSSVNEKELSRLEKLLSKDCVFEGSAYSKPFQGKTINRFFNELTEAMGTHARFVIDGVYEGKELTTAATWHLEWNNQFIPLTKGCSFFKCSKDGELLLIKEARVLVESPVKPGDLILGTLKRIISLFDKFPRVAGWYLRKHDVLLHYICLIYTFLRPMILPLLVCYTNQWVWLQRKLPQISLQKFIKTACEPVSRPARRTLARPASRKEEGRNVEDRGVY</sequence>
<evidence type="ECO:0008006" key="5">
    <source>
        <dbReference type="Google" id="ProtNLM"/>
    </source>
</evidence>